<dbReference type="EMBL" id="QVTD01000022">
    <property type="protein sequence ID" value="RFU60797.1"/>
    <property type="molecule type" value="Genomic_DNA"/>
</dbReference>
<accession>A0A372L6S5</accession>
<gene>
    <name evidence="1" type="ORF">D0466_20825</name>
</gene>
<evidence type="ECO:0000313" key="2">
    <source>
        <dbReference type="Proteomes" id="UP000262939"/>
    </source>
</evidence>
<sequence>MIHDIKLLLGVLARVTYLYSEKSFTPMLYIGVCSKFTVSTFLFHEVIVYFFVQPKSSYL</sequence>
<dbReference type="AlphaFoldDB" id="A0A372L6S5"/>
<name>A0A372L6S5_9BACI</name>
<comment type="caution">
    <text evidence="1">The sequence shown here is derived from an EMBL/GenBank/DDBJ whole genome shotgun (WGS) entry which is preliminary data.</text>
</comment>
<organism evidence="1 2">
    <name type="scientific">Peribacillus glennii</name>
    <dbReference type="NCBI Taxonomy" id="2303991"/>
    <lineage>
        <taxon>Bacteria</taxon>
        <taxon>Bacillati</taxon>
        <taxon>Bacillota</taxon>
        <taxon>Bacilli</taxon>
        <taxon>Bacillales</taxon>
        <taxon>Bacillaceae</taxon>
        <taxon>Peribacillus</taxon>
    </lineage>
</organism>
<evidence type="ECO:0000313" key="1">
    <source>
        <dbReference type="EMBL" id="RFU60797.1"/>
    </source>
</evidence>
<keyword evidence="2" id="KW-1185">Reference proteome</keyword>
<proteinExistence type="predicted"/>
<dbReference type="Proteomes" id="UP000262939">
    <property type="component" value="Unassembled WGS sequence"/>
</dbReference>
<reference evidence="1 2" key="1">
    <citation type="submission" date="2018-08" db="EMBL/GenBank/DDBJ databases">
        <title>Bacillus chawlae sp. nov., Bacillus glennii sp. nov., and Bacillus saganii sp. nov. Isolated from the Vehicle Assembly Building at Kennedy Space Center where the Viking Spacecraft were Assembled.</title>
        <authorList>
            <person name="Seuylemezian A."/>
            <person name="Vaishampayan P."/>
        </authorList>
    </citation>
    <scope>NUCLEOTIDE SEQUENCE [LARGE SCALE GENOMIC DNA]</scope>
    <source>
        <strain evidence="1 2">V44-8</strain>
    </source>
</reference>
<protein>
    <submittedName>
        <fullName evidence="1">Uncharacterized protein</fullName>
    </submittedName>
</protein>